<proteinExistence type="inferred from homology"/>
<sequence>MFDYAALDALATVIETGSFEAASARLGVSQSAVSQRVRQLEERMGAVLVIRATPCRATEDGARLIAHLREVALLETELAPSETPPVLRIAVNADSLATWVLPGLAEVEGVRFDLVIDDQDHSAGLLRRGEVVGAITADAGPIAGCDGVSLGRLRYIATASPDFVARYFPNRIDRHSLRAAPALQFNAKDRLQDRWASMIAGMPMGLRAHRIGSTEGFVEACLRGMGWGLNPEALVQAHLESGALERLGPAPIDVPLYWQSARRLKAPLAPLTKALRKAAKVVLL</sequence>
<organism evidence="6 7">
    <name type="scientific">Thioclava nitratireducens</name>
    <dbReference type="NCBI Taxonomy" id="1915078"/>
    <lineage>
        <taxon>Bacteria</taxon>
        <taxon>Pseudomonadati</taxon>
        <taxon>Pseudomonadota</taxon>
        <taxon>Alphaproteobacteria</taxon>
        <taxon>Rhodobacterales</taxon>
        <taxon>Paracoccaceae</taxon>
        <taxon>Thioclava</taxon>
    </lineage>
</organism>
<dbReference type="InterPro" id="IPR000847">
    <property type="entry name" value="LysR_HTH_N"/>
</dbReference>
<reference evidence="6 7" key="1">
    <citation type="submission" date="2017-01" db="EMBL/GenBank/DDBJ databases">
        <title>The complete genome sequence of a sulfur-oxidizing marine bacterium Thioclava sp. 25B10_4T.</title>
        <authorList>
            <person name="Liu Y."/>
            <person name="Lai Q."/>
            <person name="Shao Z."/>
        </authorList>
    </citation>
    <scope>NUCLEOTIDE SEQUENCE [LARGE SCALE GENOMIC DNA]</scope>
    <source>
        <strain evidence="6 7">25B10_4</strain>
    </source>
</reference>
<dbReference type="NCBIfam" id="TIGR03298">
    <property type="entry name" value="argP"/>
    <property type="match status" value="1"/>
</dbReference>
<dbReference type="Pfam" id="PF03466">
    <property type="entry name" value="LysR_substrate"/>
    <property type="match status" value="1"/>
</dbReference>
<dbReference type="SUPFAM" id="SSF53850">
    <property type="entry name" value="Periplasmic binding protein-like II"/>
    <property type="match status" value="1"/>
</dbReference>
<dbReference type="Gene3D" id="1.10.10.10">
    <property type="entry name" value="Winged helix-like DNA-binding domain superfamily/Winged helix DNA-binding domain"/>
    <property type="match status" value="1"/>
</dbReference>
<dbReference type="Gene3D" id="3.40.190.290">
    <property type="match status" value="1"/>
</dbReference>
<keyword evidence="2" id="KW-0805">Transcription regulation</keyword>
<dbReference type="InterPro" id="IPR036388">
    <property type="entry name" value="WH-like_DNA-bd_sf"/>
</dbReference>
<gene>
    <name evidence="6" type="ORF">BMG03_13680</name>
</gene>
<dbReference type="InterPro" id="IPR036390">
    <property type="entry name" value="WH_DNA-bd_sf"/>
</dbReference>
<dbReference type="Pfam" id="PF00126">
    <property type="entry name" value="HTH_1"/>
    <property type="match status" value="1"/>
</dbReference>
<name>A0ABM6IIR4_9RHOB</name>
<comment type="similarity">
    <text evidence="1">Belongs to the LysR transcriptional regulatory family.</text>
</comment>
<feature type="domain" description="HTH lysR-type" evidence="5">
    <location>
        <begin position="2"/>
        <end position="58"/>
    </location>
</feature>
<evidence type="ECO:0000256" key="1">
    <source>
        <dbReference type="ARBA" id="ARBA00009437"/>
    </source>
</evidence>
<keyword evidence="4" id="KW-0804">Transcription</keyword>
<dbReference type="NCBIfam" id="NF009888">
    <property type="entry name" value="PRK13348.1"/>
    <property type="match status" value="1"/>
</dbReference>
<dbReference type="EMBL" id="CP019437">
    <property type="protein sequence ID" value="AQS48726.1"/>
    <property type="molecule type" value="Genomic_DNA"/>
</dbReference>
<dbReference type="SUPFAM" id="SSF46785">
    <property type="entry name" value="Winged helix' DNA-binding domain"/>
    <property type="match status" value="1"/>
</dbReference>
<dbReference type="PANTHER" id="PTHR30579:SF2">
    <property type="entry name" value="HTH-TYPE TRANSCRIPTIONAL REGULATOR ARGP"/>
    <property type="match status" value="1"/>
</dbReference>
<keyword evidence="3" id="KW-0238">DNA-binding</keyword>
<evidence type="ECO:0000313" key="6">
    <source>
        <dbReference type="EMBL" id="AQS48726.1"/>
    </source>
</evidence>
<dbReference type="PANTHER" id="PTHR30579">
    <property type="entry name" value="TRANSCRIPTIONAL REGULATOR"/>
    <property type="match status" value="1"/>
</dbReference>
<evidence type="ECO:0000256" key="3">
    <source>
        <dbReference type="ARBA" id="ARBA00023125"/>
    </source>
</evidence>
<accession>A0ABM6IIR4</accession>
<evidence type="ECO:0000256" key="2">
    <source>
        <dbReference type="ARBA" id="ARBA00023015"/>
    </source>
</evidence>
<dbReference type="PRINTS" id="PR00039">
    <property type="entry name" value="HTHLYSR"/>
</dbReference>
<keyword evidence="7" id="KW-1185">Reference proteome</keyword>
<dbReference type="InterPro" id="IPR050176">
    <property type="entry name" value="LTTR"/>
</dbReference>
<dbReference type="InterPro" id="IPR017685">
    <property type="entry name" value="ArgP"/>
</dbReference>
<dbReference type="InterPro" id="IPR005119">
    <property type="entry name" value="LysR_subst-bd"/>
</dbReference>
<dbReference type="Proteomes" id="UP000185622">
    <property type="component" value="Chromosome"/>
</dbReference>
<evidence type="ECO:0000313" key="7">
    <source>
        <dbReference type="Proteomes" id="UP000185622"/>
    </source>
</evidence>
<dbReference type="PROSITE" id="PS50931">
    <property type="entry name" value="HTH_LYSR"/>
    <property type="match status" value="1"/>
</dbReference>
<evidence type="ECO:0000259" key="5">
    <source>
        <dbReference type="PROSITE" id="PS50931"/>
    </source>
</evidence>
<protein>
    <recommendedName>
        <fullName evidence="5">HTH lysR-type domain-containing protein</fullName>
    </recommendedName>
</protein>
<dbReference type="NCBIfam" id="NF002964">
    <property type="entry name" value="PRK03635.1"/>
    <property type="match status" value="1"/>
</dbReference>
<dbReference type="RefSeq" id="WP_075775545.1">
    <property type="nucleotide sequence ID" value="NZ_CP019437.1"/>
</dbReference>
<evidence type="ECO:0000256" key="4">
    <source>
        <dbReference type="ARBA" id="ARBA00023163"/>
    </source>
</evidence>